<comment type="caution">
    <text evidence="1">The sequence shown here is derived from an EMBL/GenBank/DDBJ whole genome shotgun (WGS) entry which is preliminary data.</text>
</comment>
<evidence type="ECO:0000313" key="2">
    <source>
        <dbReference type="Proteomes" id="UP001151532"/>
    </source>
</evidence>
<organism evidence="1 2">
    <name type="scientific">Salix purpurea</name>
    <name type="common">Purple osier willow</name>
    <dbReference type="NCBI Taxonomy" id="77065"/>
    <lineage>
        <taxon>Eukaryota</taxon>
        <taxon>Viridiplantae</taxon>
        <taxon>Streptophyta</taxon>
        <taxon>Embryophyta</taxon>
        <taxon>Tracheophyta</taxon>
        <taxon>Spermatophyta</taxon>
        <taxon>Magnoliopsida</taxon>
        <taxon>eudicotyledons</taxon>
        <taxon>Gunneridae</taxon>
        <taxon>Pentapetalae</taxon>
        <taxon>rosids</taxon>
        <taxon>fabids</taxon>
        <taxon>Malpighiales</taxon>
        <taxon>Salicaceae</taxon>
        <taxon>Saliceae</taxon>
        <taxon>Salix</taxon>
    </lineage>
</organism>
<keyword evidence="2" id="KW-1185">Reference proteome</keyword>
<reference evidence="1" key="2">
    <citation type="journal article" date="2023" name="Int. J. Mol. Sci.">
        <title>De Novo Assembly and Annotation of 11 Diverse Shrub Willow (Salix) Genomes Reveals Novel Gene Organization in Sex-Linked Regions.</title>
        <authorList>
            <person name="Hyden B."/>
            <person name="Feng K."/>
            <person name="Yates T.B."/>
            <person name="Jawdy S."/>
            <person name="Cereghino C."/>
            <person name="Smart L.B."/>
            <person name="Muchero W."/>
        </authorList>
    </citation>
    <scope>NUCLEOTIDE SEQUENCE</scope>
    <source>
        <tissue evidence="1">Shoot tip</tissue>
    </source>
</reference>
<dbReference type="EMBL" id="JAPFFK010000019">
    <property type="protein sequence ID" value="KAJ6685578.1"/>
    <property type="molecule type" value="Genomic_DNA"/>
</dbReference>
<evidence type="ECO:0000313" key="1">
    <source>
        <dbReference type="EMBL" id="KAJ6685578.1"/>
    </source>
</evidence>
<dbReference type="Proteomes" id="UP001151532">
    <property type="component" value="Chromosome 2"/>
</dbReference>
<proteinExistence type="predicted"/>
<protein>
    <submittedName>
        <fullName evidence="1">Uncharacterized protein</fullName>
    </submittedName>
</protein>
<accession>A0A9Q0SQD5</accession>
<gene>
    <name evidence="1" type="ORF">OIU79_015578</name>
</gene>
<name>A0A9Q0SQD5_SALPP</name>
<reference evidence="1" key="1">
    <citation type="submission" date="2022-11" db="EMBL/GenBank/DDBJ databases">
        <authorList>
            <person name="Hyden B.L."/>
            <person name="Feng K."/>
            <person name="Yates T."/>
            <person name="Jawdy S."/>
            <person name="Smart L.B."/>
            <person name="Muchero W."/>
        </authorList>
    </citation>
    <scope>NUCLEOTIDE SEQUENCE</scope>
    <source>
        <tissue evidence="1">Shoot tip</tissue>
    </source>
</reference>
<dbReference type="AlphaFoldDB" id="A0A9Q0SQD5"/>
<dbReference type="OrthoDB" id="1904536at2759"/>
<sequence>MVFEETEAKSEHSLLFEEVSLDNINQNCATKKESRLIPVEAEQEVVAGGNWQEGGGPEIEPQAIFLVFGAVKKSIRQVRACYTAFV</sequence>